<sequence length="54" mass="5708">MRIIVIGGGAAGMSAAARAKRTNPSADVVVYEEGRFLTFGLCGIPYFISDEVKT</sequence>
<dbReference type="EMBL" id="DQWE01000167">
    <property type="protein sequence ID" value="HDI82837.1"/>
    <property type="molecule type" value="Genomic_DNA"/>
</dbReference>
<dbReference type="Proteomes" id="UP000885847">
    <property type="component" value="Unassembled WGS sequence"/>
</dbReference>
<evidence type="ECO:0000259" key="1">
    <source>
        <dbReference type="Pfam" id="PF07992"/>
    </source>
</evidence>
<proteinExistence type="predicted"/>
<protein>
    <submittedName>
        <fullName evidence="2">FAD-binding protein</fullName>
    </submittedName>
</protein>
<name>A0A7C0VAR0_UNCW3</name>
<gene>
    <name evidence="2" type="ORF">ENF18_03480</name>
</gene>
<organism evidence="2">
    <name type="scientific">candidate division WOR-3 bacterium</name>
    <dbReference type="NCBI Taxonomy" id="2052148"/>
    <lineage>
        <taxon>Bacteria</taxon>
        <taxon>Bacteria division WOR-3</taxon>
    </lineage>
</organism>
<dbReference type="AlphaFoldDB" id="A0A7C0VAR0"/>
<dbReference type="GO" id="GO:0016491">
    <property type="term" value="F:oxidoreductase activity"/>
    <property type="evidence" value="ECO:0007669"/>
    <property type="project" value="InterPro"/>
</dbReference>
<dbReference type="SUPFAM" id="SSF51905">
    <property type="entry name" value="FAD/NAD(P)-binding domain"/>
    <property type="match status" value="1"/>
</dbReference>
<evidence type="ECO:0000313" key="2">
    <source>
        <dbReference type="EMBL" id="HDI82837.1"/>
    </source>
</evidence>
<dbReference type="Pfam" id="PF07992">
    <property type="entry name" value="Pyr_redox_2"/>
    <property type="match status" value="1"/>
</dbReference>
<dbReference type="InterPro" id="IPR036188">
    <property type="entry name" value="FAD/NAD-bd_sf"/>
</dbReference>
<feature type="non-terminal residue" evidence="2">
    <location>
        <position position="54"/>
    </location>
</feature>
<dbReference type="InterPro" id="IPR023753">
    <property type="entry name" value="FAD/NAD-binding_dom"/>
</dbReference>
<reference evidence="2" key="1">
    <citation type="journal article" date="2020" name="mSystems">
        <title>Genome- and Community-Level Interaction Insights into Carbon Utilization and Element Cycling Functions of Hydrothermarchaeota in Hydrothermal Sediment.</title>
        <authorList>
            <person name="Zhou Z."/>
            <person name="Liu Y."/>
            <person name="Xu W."/>
            <person name="Pan J."/>
            <person name="Luo Z.H."/>
            <person name="Li M."/>
        </authorList>
    </citation>
    <scope>NUCLEOTIDE SEQUENCE [LARGE SCALE GENOMIC DNA]</scope>
    <source>
        <strain evidence="2">HyVt-102</strain>
    </source>
</reference>
<feature type="domain" description="FAD/NAD(P)-binding" evidence="1">
    <location>
        <begin position="1"/>
        <end position="48"/>
    </location>
</feature>
<comment type="caution">
    <text evidence="2">The sequence shown here is derived from an EMBL/GenBank/DDBJ whole genome shotgun (WGS) entry which is preliminary data.</text>
</comment>
<accession>A0A7C0VAR0</accession>
<dbReference type="Gene3D" id="3.50.50.60">
    <property type="entry name" value="FAD/NAD(P)-binding domain"/>
    <property type="match status" value="1"/>
</dbReference>